<dbReference type="Proteomes" id="UP000075604">
    <property type="component" value="Unassembled WGS sequence"/>
</dbReference>
<organism evidence="1 2">
    <name type="scientific">Sorangium cellulosum</name>
    <name type="common">Polyangium cellulosum</name>
    <dbReference type="NCBI Taxonomy" id="56"/>
    <lineage>
        <taxon>Bacteria</taxon>
        <taxon>Pseudomonadati</taxon>
        <taxon>Myxococcota</taxon>
        <taxon>Polyangia</taxon>
        <taxon>Polyangiales</taxon>
        <taxon>Polyangiaceae</taxon>
        <taxon>Sorangium</taxon>
    </lineage>
</organism>
<reference evidence="1 2" key="1">
    <citation type="submission" date="2014-02" db="EMBL/GenBank/DDBJ databases">
        <title>The small core and large imbalanced accessory genome model reveals a collaborative survival strategy of Sorangium cellulosum strains in nature.</title>
        <authorList>
            <person name="Han K."/>
            <person name="Peng R."/>
            <person name="Blom J."/>
            <person name="Li Y.-Z."/>
        </authorList>
    </citation>
    <scope>NUCLEOTIDE SEQUENCE [LARGE SCALE GENOMIC DNA]</scope>
    <source>
        <strain evidence="1 2">So0157-18</strain>
    </source>
</reference>
<name>A0A150P0Q7_SORCE</name>
<protein>
    <recommendedName>
        <fullName evidence="3">Heparin-sulfate lyase N-terminal domain-containing protein</fullName>
    </recommendedName>
</protein>
<sequence length="860" mass="93342">MLLGVDRRWPARLFAPSNTEDRMRPIHHILTAAVLSLGLVGAAARADAAPTAGHPRLWLTKDHLPRLRGWAADSRNRMYKEAMLPALQGAIAAYDGRFYPNGRPNPAWPDGGTNAYVQYPTEAYAEFFAFMSLIDPDVAARPVHAVRARNLLMYAIEEASKGSADDKPFRDPGFATGDRSRWWGDGFPLTVDWIYGAIDASGRPVLSAGDKAKIRQVFLRWADDNLHAATAGNEHPHPVGVMNDPALLRDPLQLRWAANNFYLGHLRQVTLMSLAMDEADDRPLDPNTPPEALGNTLRSYRADATGAWLYQAFAVFEAPEIAAKHLGVSPDGLGVASGGLPVEGFLYGGGLACLHQALLALHTAGYGARALSGPQIGLLRSGYWDRFSDGFLHSISPGPVTYPSMPDLGPVYEAANYGDTLRVRVEPRFAEVFGSLGVYDHLTGNTARLQKSRWIVANAFEGGAPALYARTSKVWGSPVPSRAILSFLLFDPAAPLPPDPRPAMPTVFFERAPGRGAVLARSDWTKSATWFTWRCGWVTINHQLGDCNQIELYRKGEWLTKEHTSYSSNLIGSTADYHNTLSLQNDQPSRLRWFEKELAPRGGQWREGRAAGDPSARMSRGAGYVFAEGVATDLYNTRPNAWVPSDAARDIVHASRSVVWLEPDHVVVYDRAASRTAGRFKRFNLMTTAAPQISGRTATAVTPRGQALFVQSLLPRSARMTAVPVEDVDDAAEMEPTTHRLVVEDPAGPADVRFLHVLQGADAGATMDAAVRIEGAQGSGVEGALVAGRAVLFRSDLQATPGPVSYRVPATTRRHVITGLSPRAGYDVAVVPQGAELVVRITQGRAHTTDDAGVLAFGAP</sequence>
<comment type="caution">
    <text evidence="1">The sequence shown here is derived from an EMBL/GenBank/DDBJ whole genome shotgun (WGS) entry which is preliminary data.</text>
</comment>
<dbReference type="InterPro" id="IPR008929">
    <property type="entry name" value="Chondroitin_lyas"/>
</dbReference>
<evidence type="ECO:0000313" key="2">
    <source>
        <dbReference type="Proteomes" id="UP000075604"/>
    </source>
</evidence>
<dbReference type="Gene3D" id="1.50.10.100">
    <property type="entry name" value="Chondroitin AC/alginate lyase"/>
    <property type="match status" value="1"/>
</dbReference>
<proteinExistence type="predicted"/>
<dbReference type="Gene3D" id="2.70.98.70">
    <property type="match status" value="1"/>
</dbReference>
<accession>A0A150P0Q7</accession>
<gene>
    <name evidence="1" type="ORF">BE04_43230</name>
</gene>
<dbReference type="EMBL" id="JELX01004383">
    <property type="protein sequence ID" value="KYF48457.1"/>
    <property type="molecule type" value="Genomic_DNA"/>
</dbReference>
<evidence type="ECO:0008006" key="3">
    <source>
        <dbReference type="Google" id="ProtNLM"/>
    </source>
</evidence>
<evidence type="ECO:0000313" key="1">
    <source>
        <dbReference type="EMBL" id="KYF48457.1"/>
    </source>
</evidence>
<dbReference type="AlphaFoldDB" id="A0A150P0Q7"/>